<proteinExistence type="predicted"/>
<dbReference type="Proteomes" id="UP000076502">
    <property type="component" value="Unassembled WGS sequence"/>
</dbReference>
<organism evidence="1 2">
    <name type="scientific">Dufourea novaeangliae</name>
    <name type="common">Sweat bee</name>
    <dbReference type="NCBI Taxonomy" id="178035"/>
    <lineage>
        <taxon>Eukaryota</taxon>
        <taxon>Metazoa</taxon>
        <taxon>Ecdysozoa</taxon>
        <taxon>Arthropoda</taxon>
        <taxon>Hexapoda</taxon>
        <taxon>Insecta</taxon>
        <taxon>Pterygota</taxon>
        <taxon>Neoptera</taxon>
        <taxon>Endopterygota</taxon>
        <taxon>Hymenoptera</taxon>
        <taxon>Apocrita</taxon>
        <taxon>Aculeata</taxon>
        <taxon>Apoidea</taxon>
        <taxon>Anthophila</taxon>
        <taxon>Halictidae</taxon>
        <taxon>Rophitinae</taxon>
        <taxon>Dufourea</taxon>
    </lineage>
</organism>
<dbReference type="AlphaFoldDB" id="A0A154PAV9"/>
<sequence length="49" mass="5714">MWSVLEPACFRGTPSPLRCYVFLISRLCYSIDETTNHSVNVTSQHERHM</sequence>
<evidence type="ECO:0000313" key="1">
    <source>
        <dbReference type="EMBL" id="KZC08947.1"/>
    </source>
</evidence>
<gene>
    <name evidence="1" type="ORF">WN55_11410</name>
</gene>
<accession>A0A154PAV9</accession>
<keyword evidence="2" id="KW-1185">Reference proteome</keyword>
<protein>
    <submittedName>
        <fullName evidence="1">Uncharacterized protein</fullName>
    </submittedName>
</protein>
<evidence type="ECO:0000313" key="2">
    <source>
        <dbReference type="Proteomes" id="UP000076502"/>
    </source>
</evidence>
<reference evidence="1 2" key="1">
    <citation type="submission" date="2015-07" db="EMBL/GenBank/DDBJ databases">
        <title>The genome of Dufourea novaeangliae.</title>
        <authorList>
            <person name="Pan H."/>
            <person name="Kapheim K."/>
        </authorList>
    </citation>
    <scope>NUCLEOTIDE SEQUENCE [LARGE SCALE GENOMIC DNA]</scope>
    <source>
        <strain evidence="1">0120121106</strain>
        <tissue evidence="1">Whole body</tissue>
    </source>
</reference>
<dbReference type="EMBL" id="KQ434863">
    <property type="protein sequence ID" value="KZC08947.1"/>
    <property type="molecule type" value="Genomic_DNA"/>
</dbReference>
<name>A0A154PAV9_DUFNO</name>